<dbReference type="InterPro" id="IPR001697">
    <property type="entry name" value="Pyr_Knase"/>
</dbReference>
<feature type="chain" id="PRO_5034091969" description="Pyruvate kinase" evidence="16">
    <location>
        <begin position="24"/>
        <end position="543"/>
    </location>
</feature>
<dbReference type="InterPro" id="IPR015806">
    <property type="entry name" value="Pyrv_Knase_insert_dom_sf"/>
</dbReference>
<dbReference type="UniPathway" id="UPA00109">
    <property type="reaction ID" value="UER00188"/>
</dbReference>
<dbReference type="SUPFAM" id="SSF52935">
    <property type="entry name" value="PK C-terminal domain-like"/>
    <property type="match status" value="1"/>
</dbReference>
<keyword evidence="16" id="KW-0732">Signal</keyword>
<keyword evidence="8" id="KW-0547">Nucleotide-binding</keyword>
<dbReference type="Gene3D" id="3.20.20.60">
    <property type="entry name" value="Phosphoenolpyruvate-binding domains"/>
    <property type="match status" value="1"/>
</dbReference>
<evidence type="ECO:0000256" key="7">
    <source>
        <dbReference type="ARBA" id="ARBA00022723"/>
    </source>
</evidence>
<dbReference type="GO" id="GO:0005524">
    <property type="term" value="F:ATP binding"/>
    <property type="evidence" value="ECO:0007669"/>
    <property type="project" value="UniProtKB-KW"/>
</dbReference>
<dbReference type="GO" id="GO:0030955">
    <property type="term" value="F:potassium ion binding"/>
    <property type="evidence" value="ECO:0007669"/>
    <property type="project" value="InterPro"/>
</dbReference>
<evidence type="ECO:0000256" key="8">
    <source>
        <dbReference type="ARBA" id="ARBA00022741"/>
    </source>
</evidence>
<evidence type="ECO:0000256" key="16">
    <source>
        <dbReference type="SAM" id="SignalP"/>
    </source>
</evidence>
<dbReference type="EMBL" id="JAEPRD010000042">
    <property type="protein sequence ID" value="KAG2204670.1"/>
    <property type="molecule type" value="Genomic_DNA"/>
</dbReference>
<dbReference type="SUPFAM" id="SSF51621">
    <property type="entry name" value="Phosphoenolpyruvate/pyruvate domain"/>
    <property type="match status" value="1"/>
</dbReference>
<evidence type="ECO:0000256" key="10">
    <source>
        <dbReference type="ARBA" id="ARBA00022840"/>
    </source>
</evidence>
<comment type="similarity">
    <text evidence="4 15">Belongs to the pyruvate kinase family.</text>
</comment>
<dbReference type="InterPro" id="IPR011037">
    <property type="entry name" value="Pyrv_Knase-like_insert_dom_sf"/>
</dbReference>
<accession>A0A8H7R692</accession>
<dbReference type="Gene3D" id="3.40.1380.20">
    <property type="entry name" value="Pyruvate kinase, C-terminal domain"/>
    <property type="match status" value="1"/>
</dbReference>
<dbReference type="PRINTS" id="PR01050">
    <property type="entry name" value="PYRUVTKNASE"/>
</dbReference>
<evidence type="ECO:0000256" key="6">
    <source>
        <dbReference type="ARBA" id="ARBA00022679"/>
    </source>
</evidence>
<comment type="cofactor">
    <cofactor evidence="2">
        <name>K(+)</name>
        <dbReference type="ChEBI" id="CHEBI:29103"/>
    </cofactor>
</comment>
<evidence type="ECO:0000256" key="1">
    <source>
        <dbReference type="ARBA" id="ARBA00001946"/>
    </source>
</evidence>
<dbReference type="Pfam" id="PF00224">
    <property type="entry name" value="PK"/>
    <property type="match status" value="1"/>
</dbReference>
<dbReference type="PROSITE" id="PS00110">
    <property type="entry name" value="PYRUVATE_KINASE"/>
    <property type="match status" value="1"/>
</dbReference>
<evidence type="ECO:0000256" key="2">
    <source>
        <dbReference type="ARBA" id="ARBA00001958"/>
    </source>
</evidence>
<dbReference type="Proteomes" id="UP000603453">
    <property type="component" value="Unassembled WGS sequence"/>
</dbReference>
<proteinExistence type="inferred from homology"/>
<dbReference type="SUPFAM" id="SSF50800">
    <property type="entry name" value="PK beta-barrel domain-like"/>
    <property type="match status" value="1"/>
</dbReference>
<dbReference type="InterPro" id="IPR015795">
    <property type="entry name" value="Pyrv_Knase_C"/>
</dbReference>
<keyword evidence="13" id="KW-0670">Pyruvate</keyword>
<dbReference type="NCBIfam" id="NF004978">
    <property type="entry name" value="PRK06354.1"/>
    <property type="match status" value="1"/>
</dbReference>
<keyword evidence="20" id="KW-1185">Reference proteome</keyword>
<dbReference type="AlphaFoldDB" id="A0A8H7R692"/>
<evidence type="ECO:0000256" key="12">
    <source>
        <dbReference type="ARBA" id="ARBA00023152"/>
    </source>
</evidence>
<dbReference type="EC" id="2.7.1.40" evidence="5 15"/>
<sequence length="543" mass="60203">MHIFFFSFLTYLANMHLTAQVTSDLEWISHMNVDIETPAARKTSIVGTIGPRTNSVEMITQLRNAGLNVVRMNFSHGSYEYHKSVIENTRQSTSLYPGRPTAIALDTKGPEIRTGVMKDNLELPIVSGHEFIISVDEKYMDQCDDKIMYVDYKNLPLVIQVDKMIYVDDGILSLQVLEVMHNAVRVKALNNGKLCSRKGVNLPGTPVDLPALSEKDKNDLQFGIENKVDFIFASFIRRGQDILDIRHVLGEEGKHIKIISKIESHQGVENFDDILQHTDGIMVARGDMGIEIPLERVFIAQKMMISKCNLAGKSVICATQMLESMTHNPRPTRAEVSDIANAVLDGADCVMLSGETAKGNYPIDSVNMMHQTCLLAEAVICYPIIFNQLRSLTPLPTSTTETVACAAVNAAHEQGAKAIIVLTRSGNSARLISKYRPSVPIIVITRNPQTARQVHLHRGCFPFHYPKESSKEATLLSSTSSSSTYLSPLELAPWQGDVDVRIKWGMEQAIKYRLVGRNESIVAVQGWKGGLGNTNTLRILATP</sequence>
<organism evidence="19 20">
    <name type="scientific">Mucor saturninus</name>
    <dbReference type="NCBI Taxonomy" id="64648"/>
    <lineage>
        <taxon>Eukaryota</taxon>
        <taxon>Fungi</taxon>
        <taxon>Fungi incertae sedis</taxon>
        <taxon>Mucoromycota</taxon>
        <taxon>Mucoromycotina</taxon>
        <taxon>Mucoromycetes</taxon>
        <taxon>Mucorales</taxon>
        <taxon>Mucorineae</taxon>
        <taxon>Mucoraceae</taxon>
        <taxon>Mucor</taxon>
    </lineage>
</organism>
<dbReference type="InterPro" id="IPR040442">
    <property type="entry name" value="Pyrv_kinase-like_dom_sf"/>
</dbReference>
<keyword evidence="9 15" id="KW-0418">Kinase</keyword>
<dbReference type="CDD" id="cd00288">
    <property type="entry name" value="Pyruvate_Kinase"/>
    <property type="match status" value="1"/>
</dbReference>
<evidence type="ECO:0000256" key="15">
    <source>
        <dbReference type="RuleBase" id="RU000504"/>
    </source>
</evidence>
<feature type="domain" description="Pyruvate kinase barrel" evidence="17">
    <location>
        <begin position="41"/>
        <end position="366"/>
    </location>
</feature>
<comment type="catalytic activity">
    <reaction evidence="14 15">
        <text>pyruvate + ATP = phosphoenolpyruvate + ADP + H(+)</text>
        <dbReference type="Rhea" id="RHEA:18157"/>
        <dbReference type="ChEBI" id="CHEBI:15361"/>
        <dbReference type="ChEBI" id="CHEBI:15378"/>
        <dbReference type="ChEBI" id="CHEBI:30616"/>
        <dbReference type="ChEBI" id="CHEBI:58702"/>
        <dbReference type="ChEBI" id="CHEBI:456216"/>
        <dbReference type="EC" id="2.7.1.40"/>
    </reaction>
</comment>
<dbReference type="GO" id="GO:0000287">
    <property type="term" value="F:magnesium ion binding"/>
    <property type="evidence" value="ECO:0007669"/>
    <property type="project" value="InterPro"/>
</dbReference>
<keyword evidence="6 15" id="KW-0808">Transferase</keyword>
<comment type="cofactor">
    <cofactor evidence="1">
        <name>Mg(2+)</name>
        <dbReference type="ChEBI" id="CHEBI:18420"/>
    </cofactor>
</comment>
<dbReference type="GO" id="GO:0004743">
    <property type="term" value="F:pyruvate kinase activity"/>
    <property type="evidence" value="ECO:0007669"/>
    <property type="project" value="UniProtKB-EC"/>
</dbReference>
<evidence type="ECO:0000256" key="9">
    <source>
        <dbReference type="ARBA" id="ARBA00022777"/>
    </source>
</evidence>
<gene>
    <name evidence="19" type="ORF">INT47_011965</name>
</gene>
<protein>
    <recommendedName>
        <fullName evidence="5 15">Pyruvate kinase</fullName>
        <ecNumber evidence="5 15">2.7.1.40</ecNumber>
    </recommendedName>
</protein>
<dbReference type="InterPro" id="IPR036918">
    <property type="entry name" value="Pyrv_Knase_C_sf"/>
</dbReference>
<evidence type="ECO:0000256" key="11">
    <source>
        <dbReference type="ARBA" id="ARBA00022842"/>
    </source>
</evidence>
<dbReference type="InterPro" id="IPR018209">
    <property type="entry name" value="Pyrv_Knase_AS"/>
</dbReference>
<dbReference type="NCBIfam" id="NF004491">
    <property type="entry name" value="PRK05826.1"/>
    <property type="match status" value="1"/>
</dbReference>
<evidence type="ECO:0000313" key="19">
    <source>
        <dbReference type="EMBL" id="KAG2204670.1"/>
    </source>
</evidence>
<evidence type="ECO:0000256" key="14">
    <source>
        <dbReference type="ARBA" id="ARBA00048152"/>
    </source>
</evidence>
<dbReference type="GO" id="GO:0006950">
    <property type="term" value="P:response to stress"/>
    <property type="evidence" value="ECO:0007669"/>
    <property type="project" value="UniProtKB-ARBA"/>
</dbReference>
<feature type="signal peptide" evidence="16">
    <location>
        <begin position="1"/>
        <end position="23"/>
    </location>
</feature>
<evidence type="ECO:0000313" key="20">
    <source>
        <dbReference type="Proteomes" id="UP000603453"/>
    </source>
</evidence>
<dbReference type="InterPro" id="IPR015793">
    <property type="entry name" value="Pyrv_Knase_brl"/>
</dbReference>
<evidence type="ECO:0000256" key="13">
    <source>
        <dbReference type="ARBA" id="ARBA00023317"/>
    </source>
</evidence>
<reference evidence="19" key="1">
    <citation type="submission" date="2020-12" db="EMBL/GenBank/DDBJ databases">
        <title>Metabolic potential, ecology and presence of endohyphal bacteria is reflected in genomic diversity of Mucoromycotina.</title>
        <authorList>
            <person name="Muszewska A."/>
            <person name="Okrasinska A."/>
            <person name="Steczkiewicz K."/>
            <person name="Drgas O."/>
            <person name="Orlowska M."/>
            <person name="Perlinska-Lenart U."/>
            <person name="Aleksandrzak-Piekarczyk T."/>
            <person name="Szatraj K."/>
            <person name="Zielenkiewicz U."/>
            <person name="Pilsyk S."/>
            <person name="Malc E."/>
            <person name="Mieczkowski P."/>
            <person name="Kruszewska J.S."/>
            <person name="Biernat P."/>
            <person name="Pawlowska J."/>
        </authorList>
    </citation>
    <scope>NUCLEOTIDE SEQUENCE</scope>
    <source>
        <strain evidence="19">WA0000017839</strain>
    </source>
</reference>
<keyword evidence="7" id="KW-0479">Metal-binding</keyword>
<keyword evidence="11 15" id="KW-0460">Magnesium</keyword>
<dbReference type="FunFam" id="3.20.20.60:FF:000001">
    <property type="entry name" value="Pyruvate kinase"/>
    <property type="match status" value="1"/>
</dbReference>
<name>A0A8H7R692_9FUNG</name>
<keyword evidence="12 15" id="KW-0324">Glycolysis</keyword>
<evidence type="ECO:0000256" key="5">
    <source>
        <dbReference type="ARBA" id="ARBA00012142"/>
    </source>
</evidence>
<dbReference type="Gene3D" id="2.40.33.10">
    <property type="entry name" value="PK beta-barrel domain-like"/>
    <property type="match status" value="1"/>
</dbReference>
<dbReference type="FunFam" id="2.40.33.10:FF:000001">
    <property type="entry name" value="Pyruvate kinase"/>
    <property type="match status" value="1"/>
</dbReference>
<comment type="pathway">
    <text evidence="3 15">Carbohydrate degradation; glycolysis; pyruvate from D-glyceraldehyde 3-phosphate: step 5/5.</text>
</comment>
<dbReference type="InterPro" id="IPR015813">
    <property type="entry name" value="Pyrv/PenolPyrv_kinase-like_dom"/>
</dbReference>
<dbReference type="Pfam" id="PF02887">
    <property type="entry name" value="PK_C"/>
    <property type="match status" value="1"/>
</dbReference>
<dbReference type="NCBIfam" id="TIGR01064">
    <property type="entry name" value="pyruv_kin"/>
    <property type="match status" value="1"/>
</dbReference>
<dbReference type="PANTHER" id="PTHR11817">
    <property type="entry name" value="PYRUVATE KINASE"/>
    <property type="match status" value="1"/>
</dbReference>
<evidence type="ECO:0000259" key="18">
    <source>
        <dbReference type="Pfam" id="PF02887"/>
    </source>
</evidence>
<keyword evidence="10" id="KW-0067">ATP-binding</keyword>
<comment type="caution">
    <text evidence="19">The sequence shown here is derived from an EMBL/GenBank/DDBJ whole genome shotgun (WGS) entry which is preliminary data.</text>
</comment>
<dbReference type="GO" id="GO:0016301">
    <property type="term" value="F:kinase activity"/>
    <property type="evidence" value="ECO:0007669"/>
    <property type="project" value="UniProtKB-KW"/>
</dbReference>
<evidence type="ECO:0000256" key="3">
    <source>
        <dbReference type="ARBA" id="ARBA00004997"/>
    </source>
</evidence>
<feature type="domain" description="Pyruvate kinase C-terminal" evidence="18">
    <location>
        <begin position="401"/>
        <end position="540"/>
    </location>
</feature>
<evidence type="ECO:0000256" key="4">
    <source>
        <dbReference type="ARBA" id="ARBA00008663"/>
    </source>
</evidence>
<evidence type="ECO:0000259" key="17">
    <source>
        <dbReference type="Pfam" id="PF00224"/>
    </source>
</evidence>
<dbReference type="OrthoDB" id="108365at2759"/>